<accession>A0A813JPC7</accession>
<dbReference type="EMBL" id="CAJNNW010026003">
    <property type="protein sequence ID" value="CAE8681886.1"/>
    <property type="molecule type" value="Genomic_DNA"/>
</dbReference>
<evidence type="ECO:0000313" key="3">
    <source>
        <dbReference type="EMBL" id="CAE8681886.1"/>
    </source>
</evidence>
<keyword evidence="1" id="KW-0812">Transmembrane</keyword>
<feature type="transmembrane region" description="Helical" evidence="1">
    <location>
        <begin position="114"/>
        <end position="140"/>
    </location>
</feature>
<dbReference type="Pfam" id="PF09851">
    <property type="entry name" value="SHOCT"/>
    <property type="match status" value="1"/>
</dbReference>
<sequence>MAFVVQTAAGVYGAETTAEDVGHKVDALDTVASVAALIFGFGVSISYDVIKDGVASEWGDEVEAIFISLGVVVVCGSLLPSLVIPFRAYYIRQLLGNGGDKAVESAKHFQASTIYMAAPCMLGLVISGFALVIQLGLMLLKTSKSSVLVPSACIGGPLAALTFWWILRLMYHANDILLPHAVPYEVQGPYEQLQPLCEGNVYEPLSENSGTETGVQYVELAAPEMQYLPGVPEGNMLDWALDIIRAQLKEVEGLHKDGVLSHEELAMAKSTVVVQSLGGGNILSLLKQLQELHKSGDLSQEEFTMAKTKVMQR</sequence>
<protein>
    <recommendedName>
        <fullName evidence="2">SHOCT domain-containing protein</fullName>
    </recommendedName>
</protein>
<gene>
    <name evidence="3" type="ORF">PGLA2088_LOCUS22664</name>
</gene>
<organism evidence="3 4">
    <name type="scientific">Polarella glacialis</name>
    <name type="common">Dinoflagellate</name>
    <dbReference type="NCBI Taxonomy" id="89957"/>
    <lineage>
        <taxon>Eukaryota</taxon>
        <taxon>Sar</taxon>
        <taxon>Alveolata</taxon>
        <taxon>Dinophyceae</taxon>
        <taxon>Suessiales</taxon>
        <taxon>Suessiaceae</taxon>
        <taxon>Polarella</taxon>
    </lineage>
</organism>
<comment type="caution">
    <text evidence="3">The sequence shown here is derived from an EMBL/GenBank/DDBJ whole genome shotgun (WGS) entry which is preliminary data.</text>
</comment>
<dbReference type="Proteomes" id="UP000626109">
    <property type="component" value="Unassembled WGS sequence"/>
</dbReference>
<evidence type="ECO:0000256" key="1">
    <source>
        <dbReference type="SAM" id="Phobius"/>
    </source>
</evidence>
<reference evidence="3" key="1">
    <citation type="submission" date="2021-02" db="EMBL/GenBank/DDBJ databases">
        <authorList>
            <person name="Dougan E. K."/>
            <person name="Rhodes N."/>
            <person name="Thang M."/>
            <person name="Chan C."/>
        </authorList>
    </citation>
    <scope>NUCLEOTIDE SEQUENCE</scope>
</reference>
<proteinExistence type="predicted"/>
<evidence type="ECO:0000259" key="2">
    <source>
        <dbReference type="Pfam" id="PF09851"/>
    </source>
</evidence>
<dbReference type="InterPro" id="IPR018649">
    <property type="entry name" value="SHOCT"/>
</dbReference>
<feature type="transmembrane region" description="Helical" evidence="1">
    <location>
        <begin position="62"/>
        <end position="84"/>
    </location>
</feature>
<feature type="domain" description="SHOCT" evidence="2">
    <location>
        <begin position="286"/>
        <end position="310"/>
    </location>
</feature>
<evidence type="ECO:0000313" key="4">
    <source>
        <dbReference type="Proteomes" id="UP000626109"/>
    </source>
</evidence>
<name>A0A813JPC7_POLGL</name>
<keyword evidence="1" id="KW-1133">Transmembrane helix</keyword>
<feature type="transmembrane region" description="Helical" evidence="1">
    <location>
        <begin position="147"/>
        <end position="167"/>
    </location>
</feature>
<dbReference type="AlphaFoldDB" id="A0A813JPC7"/>
<keyword evidence="1" id="KW-0472">Membrane</keyword>
<feature type="transmembrane region" description="Helical" evidence="1">
    <location>
        <begin position="31"/>
        <end position="50"/>
    </location>
</feature>